<protein>
    <recommendedName>
        <fullName evidence="2">Nudix hydrolase domain-containing protein</fullName>
    </recommendedName>
</protein>
<proteinExistence type="predicted"/>
<dbReference type="GeneID" id="17272831"/>
<dbReference type="SUPFAM" id="SSF55811">
    <property type="entry name" value="Nudix"/>
    <property type="match status" value="1"/>
</dbReference>
<dbReference type="HOGENOM" id="CLU_1551682_0_0_1"/>
<dbReference type="GO" id="GO:0016787">
    <property type="term" value="F:hydrolase activity"/>
    <property type="evidence" value="ECO:0007669"/>
    <property type="project" value="UniProtKB-KW"/>
</dbReference>
<evidence type="ECO:0000259" key="2">
    <source>
        <dbReference type="PROSITE" id="PS51462"/>
    </source>
</evidence>
<evidence type="ECO:0000313" key="3">
    <source>
        <dbReference type="EnsemblProtists" id="EOD27284"/>
    </source>
</evidence>
<dbReference type="AlphaFoldDB" id="A0A0D3JUU9"/>
<dbReference type="InterPro" id="IPR000086">
    <property type="entry name" value="NUDIX_hydrolase_dom"/>
</dbReference>
<feature type="domain" description="Nudix hydrolase" evidence="2">
    <location>
        <begin position="6"/>
        <end position="120"/>
    </location>
</feature>
<name>A0A0D3JUU9_EMIH1</name>
<dbReference type="eggNOG" id="ENOG502SY64">
    <property type="taxonomic scope" value="Eukaryota"/>
</dbReference>
<sequence>VPPYATATEGVGALVLSPDETRVLLVWEYGCWKMPTGAVDASEGVLQALRRELREEVGCRVDSDFSPLYLGGWQNARAFDERVNNHFSVYAIGAARWFDVAKLRARAAAAGAASQPAANRMLLDVAGLFPEAAELSGDELVTQVSTTLLHSVETLQSGRGLACGETDRAVHIK</sequence>
<reference evidence="4" key="1">
    <citation type="journal article" date="2013" name="Nature">
        <title>Pan genome of the phytoplankton Emiliania underpins its global distribution.</title>
        <authorList>
            <person name="Read B.A."/>
            <person name="Kegel J."/>
            <person name="Klute M.J."/>
            <person name="Kuo A."/>
            <person name="Lefebvre S.C."/>
            <person name="Maumus F."/>
            <person name="Mayer C."/>
            <person name="Miller J."/>
            <person name="Monier A."/>
            <person name="Salamov A."/>
            <person name="Young J."/>
            <person name="Aguilar M."/>
            <person name="Claverie J.M."/>
            <person name="Frickenhaus S."/>
            <person name="Gonzalez K."/>
            <person name="Herman E.K."/>
            <person name="Lin Y.C."/>
            <person name="Napier J."/>
            <person name="Ogata H."/>
            <person name="Sarno A.F."/>
            <person name="Shmutz J."/>
            <person name="Schroeder D."/>
            <person name="de Vargas C."/>
            <person name="Verret F."/>
            <person name="von Dassow P."/>
            <person name="Valentin K."/>
            <person name="Van de Peer Y."/>
            <person name="Wheeler G."/>
            <person name="Dacks J.B."/>
            <person name="Delwiche C.F."/>
            <person name="Dyhrman S.T."/>
            <person name="Glockner G."/>
            <person name="John U."/>
            <person name="Richards T."/>
            <person name="Worden A.Z."/>
            <person name="Zhang X."/>
            <person name="Grigoriev I.V."/>
            <person name="Allen A.E."/>
            <person name="Bidle K."/>
            <person name="Borodovsky M."/>
            <person name="Bowler C."/>
            <person name="Brownlee C."/>
            <person name="Cock J.M."/>
            <person name="Elias M."/>
            <person name="Gladyshev V.N."/>
            <person name="Groth M."/>
            <person name="Guda C."/>
            <person name="Hadaegh A."/>
            <person name="Iglesias-Rodriguez M.D."/>
            <person name="Jenkins J."/>
            <person name="Jones B.M."/>
            <person name="Lawson T."/>
            <person name="Leese F."/>
            <person name="Lindquist E."/>
            <person name="Lobanov A."/>
            <person name="Lomsadze A."/>
            <person name="Malik S.B."/>
            <person name="Marsh M.E."/>
            <person name="Mackinder L."/>
            <person name="Mock T."/>
            <person name="Mueller-Roeber B."/>
            <person name="Pagarete A."/>
            <person name="Parker M."/>
            <person name="Probert I."/>
            <person name="Quesneville H."/>
            <person name="Raines C."/>
            <person name="Rensing S.A."/>
            <person name="Riano-Pachon D.M."/>
            <person name="Richier S."/>
            <person name="Rokitta S."/>
            <person name="Shiraiwa Y."/>
            <person name="Soanes D.M."/>
            <person name="van der Giezen M."/>
            <person name="Wahlund T.M."/>
            <person name="Williams B."/>
            <person name="Wilson W."/>
            <person name="Wolfe G."/>
            <person name="Wurch L.L."/>
        </authorList>
    </citation>
    <scope>NUCLEOTIDE SEQUENCE</scope>
</reference>
<dbReference type="CDD" id="cd02883">
    <property type="entry name" value="NUDIX_Hydrolase"/>
    <property type="match status" value="1"/>
</dbReference>
<organism evidence="3 4">
    <name type="scientific">Emiliania huxleyi (strain CCMP1516)</name>
    <dbReference type="NCBI Taxonomy" id="280463"/>
    <lineage>
        <taxon>Eukaryota</taxon>
        <taxon>Haptista</taxon>
        <taxon>Haptophyta</taxon>
        <taxon>Prymnesiophyceae</taxon>
        <taxon>Isochrysidales</taxon>
        <taxon>Noelaerhabdaceae</taxon>
        <taxon>Emiliania</taxon>
    </lineage>
</organism>
<evidence type="ECO:0000256" key="1">
    <source>
        <dbReference type="ARBA" id="ARBA00022801"/>
    </source>
</evidence>
<dbReference type="Proteomes" id="UP000013827">
    <property type="component" value="Unassembled WGS sequence"/>
</dbReference>
<reference evidence="3" key="2">
    <citation type="submission" date="2024-10" db="UniProtKB">
        <authorList>
            <consortium name="EnsemblProtists"/>
        </authorList>
    </citation>
    <scope>IDENTIFICATION</scope>
</reference>
<accession>A0A0D3JUU9</accession>
<dbReference type="KEGG" id="ehx:EMIHUDRAFT_123425"/>
<dbReference type="PROSITE" id="PS00893">
    <property type="entry name" value="NUDIX_BOX"/>
    <property type="match status" value="1"/>
</dbReference>
<keyword evidence="4" id="KW-1185">Reference proteome</keyword>
<dbReference type="InterPro" id="IPR020084">
    <property type="entry name" value="NUDIX_hydrolase_CS"/>
</dbReference>
<dbReference type="RefSeq" id="XP_005779713.1">
    <property type="nucleotide sequence ID" value="XM_005779656.1"/>
</dbReference>
<dbReference type="Gene3D" id="3.90.79.10">
    <property type="entry name" value="Nucleoside Triphosphate Pyrophosphohydrolase"/>
    <property type="match status" value="1"/>
</dbReference>
<dbReference type="PROSITE" id="PS51462">
    <property type="entry name" value="NUDIX"/>
    <property type="match status" value="1"/>
</dbReference>
<dbReference type="PaxDb" id="2903-EOD27284"/>
<dbReference type="Pfam" id="PF00293">
    <property type="entry name" value="NUDIX"/>
    <property type="match status" value="1"/>
</dbReference>
<dbReference type="InterPro" id="IPR015797">
    <property type="entry name" value="NUDIX_hydrolase-like_dom_sf"/>
</dbReference>
<keyword evidence="1" id="KW-0378">Hydrolase</keyword>
<evidence type="ECO:0000313" key="4">
    <source>
        <dbReference type="Proteomes" id="UP000013827"/>
    </source>
</evidence>
<dbReference type="EnsemblProtists" id="EOD27284">
    <property type="protein sequence ID" value="EOD27284"/>
    <property type="gene ID" value="EMIHUDRAFT_123425"/>
</dbReference>